<feature type="region of interest" description="Disordered" evidence="1">
    <location>
        <begin position="1130"/>
        <end position="1197"/>
    </location>
</feature>
<dbReference type="AlphaFoldDB" id="A0AAF3J781"/>
<feature type="compositionally biased region" description="Acidic residues" evidence="1">
    <location>
        <begin position="646"/>
        <end position="656"/>
    </location>
</feature>
<feature type="region of interest" description="Disordered" evidence="1">
    <location>
        <begin position="710"/>
        <end position="749"/>
    </location>
</feature>
<feature type="region of interest" description="Disordered" evidence="1">
    <location>
        <begin position="1"/>
        <end position="151"/>
    </location>
</feature>
<dbReference type="WBParaSite" id="MBELARI_LOCUS20532">
    <property type="protein sequence ID" value="MBELARI_LOCUS20532"/>
    <property type="gene ID" value="MBELARI_LOCUS20532"/>
</dbReference>
<feature type="region of interest" description="Disordered" evidence="1">
    <location>
        <begin position="956"/>
        <end position="1068"/>
    </location>
</feature>
<feature type="compositionally biased region" description="Basic and acidic residues" evidence="1">
    <location>
        <begin position="1020"/>
        <end position="1037"/>
    </location>
</feature>
<feature type="compositionally biased region" description="Acidic residues" evidence="1">
    <location>
        <begin position="553"/>
        <end position="567"/>
    </location>
</feature>
<feature type="compositionally biased region" description="Basic and acidic residues" evidence="1">
    <location>
        <begin position="578"/>
        <end position="589"/>
    </location>
</feature>
<organism evidence="2 3">
    <name type="scientific">Mesorhabditis belari</name>
    <dbReference type="NCBI Taxonomy" id="2138241"/>
    <lineage>
        <taxon>Eukaryota</taxon>
        <taxon>Metazoa</taxon>
        <taxon>Ecdysozoa</taxon>
        <taxon>Nematoda</taxon>
        <taxon>Chromadorea</taxon>
        <taxon>Rhabditida</taxon>
        <taxon>Rhabditina</taxon>
        <taxon>Rhabditomorpha</taxon>
        <taxon>Rhabditoidea</taxon>
        <taxon>Rhabditidae</taxon>
        <taxon>Mesorhabditinae</taxon>
        <taxon>Mesorhabditis</taxon>
    </lineage>
</organism>
<proteinExistence type="predicted"/>
<name>A0AAF3J781_9BILA</name>
<feature type="compositionally biased region" description="Basic and acidic residues" evidence="1">
    <location>
        <begin position="956"/>
        <end position="969"/>
    </location>
</feature>
<feature type="compositionally biased region" description="Basic and acidic residues" evidence="1">
    <location>
        <begin position="108"/>
        <end position="135"/>
    </location>
</feature>
<feature type="compositionally biased region" description="Polar residues" evidence="1">
    <location>
        <begin position="1147"/>
        <end position="1159"/>
    </location>
</feature>
<feature type="region of interest" description="Disordered" evidence="1">
    <location>
        <begin position="825"/>
        <end position="863"/>
    </location>
</feature>
<feature type="compositionally biased region" description="Polar residues" evidence="1">
    <location>
        <begin position="25"/>
        <end position="40"/>
    </location>
</feature>
<reference evidence="3" key="1">
    <citation type="submission" date="2024-02" db="UniProtKB">
        <authorList>
            <consortium name="WormBaseParasite"/>
        </authorList>
    </citation>
    <scope>IDENTIFICATION</scope>
</reference>
<sequence>MSKKLVFTGEKSRPNRVSARAVSVEPTNRDSMTYTRANFNSSTLTRSYNSSSTGNSNVSPYAAKSERYSSNDSLSNYRPPAPTYRSTGLSSVGRSSSLSGSNFSISSLRDRASSPSRDYERYKPPDRSYRDKEGTPTKSTLSLRERNSSTKALDKYRIENHVSSHTPYKSKDMKIDDTELESRFEQLYNKYVRDSDTSDNESVKSCEFTIYEVDETDPSDRAGSTTPTQEFFNKELTEMGTKTRKIYIKSRNSESPIKAVQASQASTEENGKIGKTTMKTFIKRSESPKFDAGKIDGICIKETGSTKSSGESKGFSLRKRIGRTLENLKDSILQKKISDTMESSITISDEEDQPSTSADYVSCIKDVNTIDDENDDLYTVATISMNGKQNTRGDSMSPVEWTTIQTLLPQKNEEEEGNQQRCRILIWPQPGHEMCPPMVMVTQPSQPNTPIGKVEFFAEESSGESTEEVESFSDESDDVYESDFEYSASETVSFALPIAIVTNGPAVVNDLSFLEQSHDLRGRVESFLAQPPPLPVFTCSVTYDGQLSGQEPDAWDSADEGDEEEERGPETLMSRLNGPERRSSDEESNYHGQTVGATLTLVQKAALKGEGEEDSDTAEYYESDEYSDETDFDEDEEFTTDSYDSQSDEGSFESEIESASMSFESASEQSDEPSQLQTAIEELPKVFDLEKMLVQSIVKEIDEEIEEAMLEDLPEEENPINPEIREVNEEKGETEVNMEPTYVKQSEEKVKEVTASRYFPEKQPATDFAKKAVIQPPKLEKARVATVETKMADSPKPKLQSTKVERKVQDELQFGSTLSKIMAAGKLSDGPKDKSSVRKSALNMTADEAKRKELENEEAAKKSARRYNLVGSLAEKFKEATEMPQEKITYRRSKALQSKEEERPRRKYAPIIQPVVDDSFDKQMEELREKMKAGTTAFQKEFTDLKKGMLTKAEEAKIKGQEDNHKKLLDQAAKVMGKADEEKRRQKGLRDAEIEKELAKNETRKVKKVKQQKDDAEDEEPKKSEPRRTVRRLKQDDEATTADGSKERKTSTVSPADKLAKPSLPKTQIVVNDDNLSILETAHAVATKKRSALDALRNRRSCGPDMSVAARGPAGDGAAATRIRNMALAVASNPPSARPRDGDLKTTPITVSTSQANNEESSRKARKYGQRRKTEEIILPPKEPTKPKRRRDYSRANRFIRKPGDIDMILGWEKEANKFENFERLFMTSENDRVKPQEAPPKKKSRRNAPTKIWISELTDIDKIYKTAELRDIIASAQG</sequence>
<feature type="region of interest" description="Disordered" evidence="1">
    <location>
        <begin position="889"/>
        <end position="910"/>
    </location>
</feature>
<feature type="region of interest" description="Disordered" evidence="1">
    <location>
        <begin position="545"/>
        <end position="596"/>
    </location>
</feature>
<evidence type="ECO:0000313" key="2">
    <source>
        <dbReference type="Proteomes" id="UP000887575"/>
    </source>
</evidence>
<keyword evidence="2" id="KW-1185">Reference proteome</keyword>
<evidence type="ECO:0000313" key="3">
    <source>
        <dbReference type="WBParaSite" id="MBELARI_LOCUS20532"/>
    </source>
</evidence>
<evidence type="ECO:0000256" key="1">
    <source>
        <dbReference type="SAM" id="MobiDB-lite"/>
    </source>
</evidence>
<feature type="compositionally biased region" description="Basic and acidic residues" evidence="1">
    <location>
        <begin position="723"/>
        <end position="734"/>
    </location>
</feature>
<feature type="region of interest" description="Disordered" evidence="1">
    <location>
        <begin position="608"/>
        <end position="679"/>
    </location>
</feature>
<feature type="compositionally biased region" description="Low complexity" evidence="1">
    <location>
        <begin position="657"/>
        <end position="668"/>
    </location>
</feature>
<feature type="compositionally biased region" description="Low complexity" evidence="1">
    <location>
        <begin position="41"/>
        <end position="53"/>
    </location>
</feature>
<feature type="compositionally biased region" description="Basic and acidic residues" evidence="1">
    <location>
        <begin position="847"/>
        <end position="861"/>
    </location>
</feature>
<feature type="region of interest" description="Disordered" evidence="1">
    <location>
        <begin position="1229"/>
        <end position="1249"/>
    </location>
</feature>
<feature type="compositionally biased region" description="Basic and acidic residues" evidence="1">
    <location>
        <begin position="977"/>
        <end position="1004"/>
    </location>
</feature>
<feature type="region of interest" description="Disordered" evidence="1">
    <location>
        <begin position="785"/>
        <end position="807"/>
    </location>
</feature>
<feature type="compositionally biased region" description="Acidic residues" evidence="1">
    <location>
        <begin position="611"/>
        <end position="639"/>
    </location>
</feature>
<accession>A0AAF3J781</accession>
<protein>
    <submittedName>
        <fullName evidence="3">Uncharacterized protein</fullName>
    </submittedName>
</protein>
<dbReference type="Proteomes" id="UP000887575">
    <property type="component" value="Unassembled WGS sequence"/>
</dbReference>
<feature type="compositionally biased region" description="Low complexity" evidence="1">
    <location>
        <begin position="85"/>
        <end position="107"/>
    </location>
</feature>